<feature type="DNA-binding region" description="H-T-H motif" evidence="4">
    <location>
        <begin position="24"/>
        <end position="43"/>
    </location>
</feature>
<proteinExistence type="predicted"/>
<keyword evidence="7" id="KW-1185">Reference proteome</keyword>
<evidence type="ECO:0000259" key="5">
    <source>
        <dbReference type="PROSITE" id="PS50977"/>
    </source>
</evidence>
<dbReference type="PATRIC" id="fig|104336.4.peg.372"/>
<dbReference type="GO" id="GO:0003677">
    <property type="term" value="F:DNA binding"/>
    <property type="evidence" value="ECO:0007669"/>
    <property type="project" value="UniProtKB-UniRule"/>
</dbReference>
<dbReference type="Gene3D" id="1.10.357.10">
    <property type="entry name" value="Tetracycline Repressor, domain 2"/>
    <property type="match status" value="1"/>
</dbReference>
<dbReference type="Pfam" id="PF00440">
    <property type="entry name" value="TetR_N"/>
    <property type="match status" value="1"/>
</dbReference>
<dbReference type="PANTHER" id="PTHR47506:SF3">
    <property type="entry name" value="HTH-TYPE TRANSCRIPTIONAL REGULATOR LMRA"/>
    <property type="match status" value="1"/>
</dbReference>
<dbReference type="PANTHER" id="PTHR47506">
    <property type="entry name" value="TRANSCRIPTIONAL REGULATORY PROTEIN"/>
    <property type="match status" value="1"/>
</dbReference>
<dbReference type="InterPro" id="IPR001647">
    <property type="entry name" value="HTH_TetR"/>
</dbReference>
<evidence type="ECO:0000313" key="7">
    <source>
        <dbReference type="Proteomes" id="UP000033572"/>
    </source>
</evidence>
<dbReference type="PRINTS" id="PR00455">
    <property type="entry name" value="HTHTETR"/>
</dbReference>
<evidence type="ECO:0000256" key="2">
    <source>
        <dbReference type="ARBA" id="ARBA00023125"/>
    </source>
</evidence>
<sequence>MSTRDELIEATRGLLRERGYGAMTPREILDAAGAGKGSMYHHFRGKEALAQAAIERNAEEMRAQIAGDLASEQSAVAQVRAYLTREREVLNGCQFGRLVQDADVIDAPALRGEVQEMFAWIRGQLAAAITAGLDRGEFSSSLDPIRTAAAVAATLQGAYVLARAAQDASVFDDAVEGVLALLDAARS</sequence>
<dbReference type="PROSITE" id="PS50977">
    <property type="entry name" value="HTH_TETR_2"/>
    <property type="match status" value="1"/>
</dbReference>
<evidence type="ECO:0000256" key="1">
    <source>
        <dbReference type="ARBA" id="ARBA00023015"/>
    </source>
</evidence>
<feature type="domain" description="HTH tetR-type" evidence="5">
    <location>
        <begin position="1"/>
        <end position="61"/>
    </location>
</feature>
<keyword evidence="1" id="KW-0805">Transcription regulation</keyword>
<dbReference type="RefSeq" id="WP_045252792.1">
    <property type="nucleotide sequence ID" value="NZ_CP031425.1"/>
</dbReference>
<dbReference type="Pfam" id="PF16925">
    <property type="entry name" value="TetR_C_13"/>
    <property type="match status" value="1"/>
</dbReference>
<dbReference type="InterPro" id="IPR011075">
    <property type="entry name" value="TetR_C"/>
</dbReference>
<dbReference type="SUPFAM" id="SSF48498">
    <property type="entry name" value="Tetracyclin repressor-like, C-terminal domain"/>
    <property type="match status" value="1"/>
</dbReference>
<evidence type="ECO:0000256" key="4">
    <source>
        <dbReference type="PROSITE-ProRule" id="PRU00335"/>
    </source>
</evidence>
<comment type="caution">
    <text evidence="6">The sequence shown here is derived from an EMBL/GenBank/DDBJ whole genome shotgun (WGS) entry which is preliminary data.</text>
</comment>
<dbReference type="InterPro" id="IPR009057">
    <property type="entry name" value="Homeodomain-like_sf"/>
</dbReference>
<dbReference type="GeneID" id="94442954"/>
<keyword evidence="2 4" id="KW-0238">DNA-binding</keyword>
<gene>
    <name evidence="6" type="primary">kstR2_2</name>
    <name evidence="6" type="ORF">RN50_00356</name>
</gene>
<evidence type="ECO:0000256" key="3">
    <source>
        <dbReference type="ARBA" id="ARBA00023163"/>
    </source>
</evidence>
<reference evidence="6 7" key="1">
    <citation type="submission" date="2015-02" db="EMBL/GenBank/DDBJ databases">
        <title>Draft genome sequences of ten Microbacterium spp. with emphasis on heavy metal contaminated environments.</title>
        <authorList>
            <person name="Corretto E."/>
        </authorList>
    </citation>
    <scope>NUCLEOTIDE SEQUENCE [LARGE SCALE GENOMIC DNA]</scope>
    <source>
        <strain evidence="6 7">DSM 12966</strain>
    </source>
</reference>
<accession>A0A0F0L3G0</accession>
<dbReference type="AlphaFoldDB" id="A0A0F0L3G0"/>
<protein>
    <submittedName>
        <fullName evidence="6">HTH-type transcriptional repressor KstR2</fullName>
    </submittedName>
</protein>
<organism evidence="6 7">
    <name type="scientific">Microbacterium foliorum</name>
    <dbReference type="NCBI Taxonomy" id="104336"/>
    <lineage>
        <taxon>Bacteria</taxon>
        <taxon>Bacillati</taxon>
        <taxon>Actinomycetota</taxon>
        <taxon>Actinomycetes</taxon>
        <taxon>Micrococcales</taxon>
        <taxon>Microbacteriaceae</taxon>
        <taxon>Microbacterium</taxon>
    </lineage>
</organism>
<dbReference type="EMBL" id="JYIU01000024">
    <property type="protein sequence ID" value="KJL26071.1"/>
    <property type="molecule type" value="Genomic_DNA"/>
</dbReference>
<evidence type="ECO:0000313" key="6">
    <source>
        <dbReference type="EMBL" id="KJL26071.1"/>
    </source>
</evidence>
<keyword evidence="3" id="KW-0804">Transcription</keyword>
<dbReference type="Proteomes" id="UP000033572">
    <property type="component" value="Unassembled WGS sequence"/>
</dbReference>
<name>A0A0F0L3G0_9MICO</name>
<dbReference type="SUPFAM" id="SSF46689">
    <property type="entry name" value="Homeodomain-like"/>
    <property type="match status" value="1"/>
</dbReference>
<dbReference type="KEGG" id="mfol:DXT68_00965"/>
<dbReference type="InterPro" id="IPR036271">
    <property type="entry name" value="Tet_transcr_reg_TetR-rel_C_sf"/>
</dbReference>